<reference evidence="10 11" key="1">
    <citation type="journal article" date="2019" name="Int. J. Syst. Evol. Microbiol.">
        <title>The Global Catalogue of Microorganisms (GCM) 10K type strain sequencing project: providing services to taxonomists for standard genome sequencing and annotation.</title>
        <authorList>
            <consortium name="The Broad Institute Genomics Platform"/>
            <consortium name="The Broad Institute Genome Sequencing Center for Infectious Disease"/>
            <person name="Wu L."/>
            <person name="Ma J."/>
        </authorList>
    </citation>
    <scope>NUCLEOTIDE SEQUENCE [LARGE SCALE GENOMIC DNA]</scope>
    <source>
        <strain evidence="10 11">JCM 15591</strain>
    </source>
</reference>
<keyword evidence="6 8" id="KW-0472">Membrane</keyword>
<dbReference type="RefSeq" id="WP_344064235.1">
    <property type="nucleotide sequence ID" value="NZ_BAAAPN010000035.1"/>
</dbReference>
<feature type="domain" description="Acyltransferase 3" evidence="9">
    <location>
        <begin position="2"/>
        <end position="332"/>
    </location>
</feature>
<dbReference type="Pfam" id="PF01757">
    <property type="entry name" value="Acyl_transf_3"/>
    <property type="match status" value="1"/>
</dbReference>
<evidence type="ECO:0000313" key="10">
    <source>
        <dbReference type="EMBL" id="GAA1756089.1"/>
    </source>
</evidence>
<dbReference type="InterPro" id="IPR036514">
    <property type="entry name" value="SGNH_hydro_sf"/>
</dbReference>
<evidence type="ECO:0000256" key="3">
    <source>
        <dbReference type="ARBA" id="ARBA00022679"/>
    </source>
</evidence>
<keyword evidence="7" id="KW-0012">Acyltransferase</keyword>
<sequence>MAGLDGLRAVAVIAVILFHLDLPWLPGGFLGVDVFFVISGYLITSQVWARSFHGRVDLRHFWQARARRLLPALAATLAATTIAELILDRDHLRSYLGDLAAAATYTSNWWYVLHQRSYFEASGRPPALQHLWSLAVEEQFYLLWPLIVAVVLASAATVAARRTRLLAVALLLAAASGLVMGLGTHASGAPMTADPSRYYFGTDSHASAVLIGSALAVWRGGRGFTRARPPLSPARAGMTFAGVAALAAVIWAYAALDSWSVPLYRFGFVAFAAVVALLVAAASRPGPLGRLLDAPPLAAVGKRSYGLYLWHWPVFVFTRPTLDVPLTGAANLVLRLALLGVVSELCYRFVETPTRRYGIRGAWRRLRDWQVWRLPATGLVTGGLASLTVLTVAAAAFTPTTSAAPAHLVLPSVTPSTPTATGSATTPPLKIRPGATGTLTMAVYGDSVALGATPRLRKIFADVVLRAQIGEQSWTLLPELLREAPTLPEDVVLIHTGNNGIIDKSQLIAAIDAIPAAATVVLVTPRVPRPWMAPNVATVRAVAAARPRVHLADWAAVSDGHPEYVNTDGVHMTTAGIKTYAALVQQAVLTP</sequence>
<dbReference type="PANTHER" id="PTHR23028">
    <property type="entry name" value="ACETYLTRANSFERASE"/>
    <property type="match status" value="1"/>
</dbReference>
<feature type="transmembrane region" description="Helical" evidence="8">
    <location>
        <begin position="140"/>
        <end position="158"/>
    </location>
</feature>
<protein>
    <submittedName>
        <fullName evidence="10">Peptidoglycan O-acetyltransferase OatA</fullName>
    </submittedName>
</protein>
<accession>A0ABN2KH68</accession>
<keyword evidence="4 8" id="KW-0812">Transmembrane</keyword>
<evidence type="ECO:0000256" key="7">
    <source>
        <dbReference type="ARBA" id="ARBA00023315"/>
    </source>
</evidence>
<dbReference type="EMBL" id="BAAAPN010000035">
    <property type="protein sequence ID" value="GAA1756089.1"/>
    <property type="molecule type" value="Genomic_DNA"/>
</dbReference>
<keyword evidence="5 8" id="KW-1133">Transmembrane helix</keyword>
<evidence type="ECO:0000256" key="2">
    <source>
        <dbReference type="ARBA" id="ARBA00022475"/>
    </source>
</evidence>
<comment type="subcellular location">
    <subcellularLocation>
        <location evidence="1">Cell membrane</location>
        <topology evidence="1">Multi-pass membrane protein</topology>
    </subcellularLocation>
</comment>
<feature type="transmembrane region" description="Helical" evidence="8">
    <location>
        <begin position="332"/>
        <end position="350"/>
    </location>
</feature>
<dbReference type="InterPro" id="IPR050879">
    <property type="entry name" value="Acyltransferase_3"/>
</dbReference>
<organism evidence="10 11">
    <name type="scientific">Nostocoides vanveenii</name>
    <dbReference type="NCBI Taxonomy" id="330835"/>
    <lineage>
        <taxon>Bacteria</taxon>
        <taxon>Bacillati</taxon>
        <taxon>Actinomycetota</taxon>
        <taxon>Actinomycetes</taxon>
        <taxon>Micrococcales</taxon>
        <taxon>Intrasporangiaceae</taxon>
        <taxon>Nostocoides</taxon>
    </lineage>
</organism>
<evidence type="ECO:0000256" key="4">
    <source>
        <dbReference type="ARBA" id="ARBA00022692"/>
    </source>
</evidence>
<comment type="caution">
    <text evidence="10">The sequence shown here is derived from an EMBL/GenBank/DDBJ whole genome shotgun (WGS) entry which is preliminary data.</text>
</comment>
<dbReference type="SUPFAM" id="SSF52266">
    <property type="entry name" value="SGNH hydrolase"/>
    <property type="match status" value="1"/>
</dbReference>
<feature type="transmembrane region" description="Helical" evidence="8">
    <location>
        <begin position="238"/>
        <end position="256"/>
    </location>
</feature>
<feature type="transmembrane region" description="Helical" evidence="8">
    <location>
        <begin position="262"/>
        <end position="282"/>
    </location>
</feature>
<dbReference type="Proteomes" id="UP001501475">
    <property type="component" value="Unassembled WGS sequence"/>
</dbReference>
<feature type="transmembrane region" description="Helical" evidence="8">
    <location>
        <begin position="30"/>
        <end position="49"/>
    </location>
</feature>
<evidence type="ECO:0000313" key="11">
    <source>
        <dbReference type="Proteomes" id="UP001501475"/>
    </source>
</evidence>
<keyword evidence="11" id="KW-1185">Reference proteome</keyword>
<keyword evidence="3" id="KW-0808">Transferase</keyword>
<evidence type="ECO:0000256" key="1">
    <source>
        <dbReference type="ARBA" id="ARBA00004651"/>
    </source>
</evidence>
<evidence type="ECO:0000256" key="8">
    <source>
        <dbReference type="SAM" id="Phobius"/>
    </source>
</evidence>
<proteinExistence type="predicted"/>
<name>A0ABN2KH68_9MICO</name>
<dbReference type="InterPro" id="IPR002656">
    <property type="entry name" value="Acyl_transf_3_dom"/>
</dbReference>
<feature type="transmembrane region" description="Helical" evidence="8">
    <location>
        <begin position="69"/>
        <end position="87"/>
    </location>
</feature>
<evidence type="ECO:0000256" key="5">
    <source>
        <dbReference type="ARBA" id="ARBA00022989"/>
    </source>
</evidence>
<dbReference type="Gene3D" id="3.40.50.1110">
    <property type="entry name" value="SGNH hydrolase"/>
    <property type="match status" value="1"/>
</dbReference>
<evidence type="ECO:0000256" key="6">
    <source>
        <dbReference type="ARBA" id="ARBA00023136"/>
    </source>
</evidence>
<gene>
    <name evidence="10" type="primary">oatA</name>
    <name evidence="10" type="ORF">GCM10009810_14800</name>
</gene>
<feature type="transmembrane region" description="Helical" evidence="8">
    <location>
        <begin position="371"/>
        <end position="397"/>
    </location>
</feature>
<dbReference type="PANTHER" id="PTHR23028:SF53">
    <property type="entry name" value="ACYL_TRANSF_3 DOMAIN-CONTAINING PROTEIN"/>
    <property type="match status" value="1"/>
</dbReference>
<feature type="transmembrane region" description="Helical" evidence="8">
    <location>
        <begin position="165"/>
        <end position="186"/>
    </location>
</feature>
<evidence type="ECO:0000259" key="9">
    <source>
        <dbReference type="Pfam" id="PF01757"/>
    </source>
</evidence>
<keyword evidence="2" id="KW-1003">Cell membrane</keyword>